<dbReference type="GO" id="GO:0003841">
    <property type="term" value="F:1-acylglycerol-3-phosphate O-acyltransferase activity"/>
    <property type="evidence" value="ECO:0007669"/>
    <property type="project" value="TreeGrafter"/>
</dbReference>
<dbReference type="PANTHER" id="PTHR10434">
    <property type="entry name" value="1-ACYL-SN-GLYCEROL-3-PHOSPHATE ACYLTRANSFERASE"/>
    <property type="match status" value="1"/>
</dbReference>
<dbReference type="Pfam" id="PF01553">
    <property type="entry name" value="Acyltransferase"/>
    <property type="match status" value="1"/>
</dbReference>
<dbReference type="CDD" id="cd07989">
    <property type="entry name" value="LPLAT_AGPAT-like"/>
    <property type="match status" value="1"/>
</dbReference>
<evidence type="ECO:0000313" key="6">
    <source>
        <dbReference type="Proteomes" id="UP000198859"/>
    </source>
</evidence>
<reference evidence="6" key="1">
    <citation type="submission" date="2016-10" db="EMBL/GenBank/DDBJ databases">
        <authorList>
            <person name="Varghese N."/>
            <person name="Submissions S."/>
        </authorList>
    </citation>
    <scope>NUCLEOTIDE SEQUENCE [LARGE SCALE GENOMIC DNA]</scope>
    <source>
        <strain evidence="6">DSM 22127</strain>
    </source>
</reference>
<evidence type="ECO:0000256" key="2">
    <source>
        <dbReference type="ARBA" id="ARBA00023315"/>
    </source>
</evidence>
<evidence type="ECO:0000256" key="1">
    <source>
        <dbReference type="ARBA" id="ARBA00022679"/>
    </source>
</evidence>
<dbReference type="InterPro" id="IPR002123">
    <property type="entry name" value="Plipid/glycerol_acylTrfase"/>
</dbReference>
<dbReference type="EMBL" id="LT629757">
    <property type="protein sequence ID" value="SDS10492.1"/>
    <property type="molecule type" value="Genomic_DNA"/>
</dbReference>
<keyword evidence="2 5" id="KW-0012">Acyltransferase</keyword>
<dbReference type="STRING" id="642780.SAMN04488570_1139"/>
<name>A0A1H1PGX2_9ACTN</name>
<accession>A0A1H1PGX2</accession>
<protein>
    <submittedName>
        <fullName evidence="5">1-acyl-sn-glycerol-3-phosphate acyltransferase</fullName>
    </submittedName>
</protein>
<dbReference type="SUPFAM" id="SSF69593">
    <property type="entry name" value="Glycerol-3-phosphate (1)-acyltransferase"/>
    <property type="match status" value="1"/>
</dbReference>
<feature type="compositionally biased region" description="Low complexity" evidence="3">
    <location>
        <begin position="208"/>
        <end position="220"/>
    </location>
</feature>
<proteinExistence type="predicted"/>
<keyword evidence="1 5" id="KW-0808">Transferase</keyword>
<dbReference type="PANTHER" id="PTHR10434:SF11">
    <property type="entry name" value="1-ACYL-SN-GLYCEROL-3-PHOSPHATE ACYLTRANSFERASE"/>
    <property type="match status" value="1"/>
</dbReference>
<evidence type="ECO:0000313" key="5">
    <source>
        <dbReference type="EMBL" id="SDS10492.1"/>
    </source>
</evidence>
<feature type="region of interest" description="Disordered" evidence="3">
    <location>
        <begin position="208"/>
        <end position="227"/>
    </location>
</feature>
<dbReference type="Proteomes" id="UP000198859">
    <property type="component" value="Chromosome I"/>
</dbReference>
<evidence type="ECO:0000259" key="4">
    <source>
        <dbReference type="SMART" id="SM00563"/>
    </source>
</evidence>
<dbReference type="OrthoDB" id="9808424at2"/>
<organism evidence="5 6">
    <name type="scientific">Nocardioides scoriae</name>
    <dbReference type="NCBI Taxonomy" id="642780"/>
    <lineage>
        <taxon>Bacteria</taxon>
        <taxon>Bacillati</taxon>
        <taxon>Actinomycetota</taxon>
        <taxon>Actinomycetes</taxon>
        <taxon>Propionibacteriales</taxon>
        <taxon>Nocardioidaceae</taxon>
        <taxon>Nocardioides</taxon>
    </lineage>
</organism>
<dbReference type="SMART" id="SM00563">
    <property type="entry name" value="PlsC"/>
    <property type="match status" value="1"/>
</dbReference>
<keyword evidence="6" id="KW-1185">Reference proteome</keyword>
<gene>
    <name evidence="5" type="ORF">SAMN04488570_1139</name>
</gene>
<sequence length="227" mass="23984">MTALLVRGRPAAQRLLRAWWRMEVHGARHVPARGPAVLAANHVGWLDGPFLAIASPRPVQALTKREMFAGPAAPVLRAAGQIPLDRDVVDRRAIRTAVAVLEQDRVVGVFPEGGRGGGEMTTSRSGAAYLALVTGAPVVPVAFLGTREPGGDAGSLPPRGSRIAMTFGEPVLLGRSGWPRTQAQVAEAAARVTTAIVRTTREAERLTGLRLPGPLGPTLTTHEEMTP</sequence>
<dbReference type="GO" id="GO:0005886">
    <property type="term" value="C:plasma membrane"/>
    <property type="evidence" value="ECO:0007669"/>
    <property type="project" value="TreeGrafter"/>
</dbReference>
<feature type="domain" description="Phospholipid/glycerol acyltransferase" evidence="4">
    <location>
        <begin position="36"/>
        <end position="146"/>
    </location>
</feature>
<evidence type="ECO:0000256" key="3">
    <source>
        <dbReference type="SAM" id="MobiDB-lite"/>
    </source>
</evidence>
<dbReference type="RefSeq" id="WP_091727101.1">
    <property type="nucleotide sequence ID" value="NZ_LT629757.1"/>
</dbReference>
<dbReference type="GO" id="GO:0006654">
    <property type="term" value="P:phosphatidic acid biosynthetic process"/>
    <property type="evidence" value="ECO:0007669"/>
    <property type="project" value="TreeGrafter"/>
</dbReference>
<dbReference type="AlphaFoldDB" id="A0A1H1PGX2"/>